<reference evidence="2 3" key="1">
    <citation type="submission" date="2020-07" db="EMBL/GenBank/DDBJ databases">
        <title>Sequencing the genomes of 1000 actinobacteria strains.</title>
        <authorList>
            <person name="Klenk H.-P."/>
        </authorList>
    </citation>
    <scope>NUCLEOTIDE SEQUENCE [LARGE SCALE GENOMIC DNA]</scope>
    <source>
        <strain evidence="2 3">DSM 29531</strain>
    </source>
</reference>
<sequence>MWDWWTDAASARLAPGAPVILILTRLHHDDLAGRLTDRDKDVGWRMLNIPAQADHNPDKGVRPRSTGRLHPPGPTGRARWR</sequence>
<keyword evidence="3" id="KW-1185">Reference proteome</keyword>
<accession>A0A853DJ74</accession>
<organism evidence="2 3">
    <name type="scientific">Allobranchiibius huperziae</name>
    <dbReference type="NCBI Taxonomy" id="1874116"/>
    <lineage>
        <taxon>Bacteria</taxon>
        <taxon>Bacillati</taxon>
        <taxon>Actinomycetota</taxon>
        <taxon>Actinomycetes</taxon>
        <taxon>Micrococcales</taxon>
        <taxon>Dermacoccaceae</taxon>
        <taxon>Allobranchiibius</taxon>
    </lineage>
</organism>
<evidence type="ECO:0000256" key="1">
    <source>
        <dbReference type="SAM" id="MobiDB-lite"/>
    </source>
</evidence>
<dbReference type="EMBL" id="JACCFW010000001">
    <property type="protein sequence ID" value="NYJ76083.1"/>
    <property type="molecule type" value="Genomic_DNA"/>
</dbReference>
<feature type="region of interest" description="Disordered" evidence="1">
    <location>
        <begin position="50"/>
        <end position="81"/>
    </location>
</feature>
<protein>
    <submittedName>
        <fullName evidence="2">Uncharacterized protein</fullName>
    </submittedName>
</protein>
<evidence type="ECO:0000313" key="3">
    <source>
        <dbReference type="Proteomes" id="UP000571817"/>
    </source>
</evidence>
<gene>
    <name evidence="2" type="ORF">HNR15_003046</name>
</gene>
<proteinExistence type="predicted"/>
<comment type="caution">
    <text evidence="2">The sequence shown here is derived from an EMBL/GenBank/DDBJ whole genome shotgun (WGS) entry which is preliminary data.</text>
</comment>
<dbReference type="Proteomes" id="UP000571817">
    <property type="component" value="Unassembled WGS sequence"/>
</dbReference>
<dbReference type="AlphaFoldDB" id="A0A853DJ74"/>
<evidence type="ECO:0000313" key="2">
    <source>
        <dbReference type="EMBL" id="NYJ76083.1"/>
    </source>
</evidence>
<name>A0A853DJ74_9MICO</name>